<dbReference type="PANTHER" id="PTHR46522">
    <property type="entry name" value="CYTIDINE MONOPHOSPHATE-N-ACETYLNEURAMINIC ACID HYDROXYLASE"/>
    <property type="match status" value="1"/>
</dbReference>
<dbReference type="PANTHER" id="PTHR46522:SF1">
    <property type="entry name" value="INACTIVE CYTIDINE MONOPHOSPHATE-N-ACETYLNEURAMINIC ACID HYDROXYLASE"/>
    <property type="match status" value="1"/>
</dbReference>
<evidence type="ECO:0000256" key="5">
    <source>
        <dbReference type="ARBA" id="ARBA00015403"/>
    </source>
</evidence>
<dbReference type="UniPathway" id="UPA00628"/>
<comment type="catalytic activity">
    <reaction evidence="13">
        <text>CMP-N-acetyl-beta-neuraminate + 2 Fe(II)-[cytochrome b5] + O2 + 2 H(+) = CMP-N-glycoloyl-beta-neuraminate + 2 Fe(III)-[cytochrome b5] + H2O</text>
        <dbReference type="Rhea" id="RHEA:16145"/>
        <dbReference type="Rhea" id="RHEA-COMP:10438"/>
        <dbReference type="Rhea" id="RHEA-COMP:10439"/>
        <dbReference type="ChEBI" id="CHEBI:15377"/>
        <dbReference type="ChEBI" id="CHEBI:15378"/>
        <dbReference type="ChEBI" id="CHEBI:15379"/>
        <dbReference type="ChEBI" id="CHEBI:29033"/>
        <dbReference type="ChEBI" id="CHEBI:29034"/>
        <dbReference type="ChEBI" id="CHEBI:57812"/>
        <dbReference type="ChEBI" id="CHEBI:58376"/>
        <dbReference type="EC" id="1.14.18.2"/>
    </reaction>
</comment>
<evidence type="ECO:0000256" key="9">
    <source>
        <dbReference type="ARBA" id="ARBA00023014"/>
    </source>
</evidence>
<evidence type="ECO:0000313" key="16">
    <source>
        <dbReference type="Proteomes" id="UP000230750"/>
    </source>
</evidence>
<dbReference type="InterPro" id="IPR017941">
    <property type="entry name" value="Rieske_2Fe-2S"/>
</dbReference>
<reference evidence="15 16" key="1">
    <citation type="journal article" date="2017" name="PLoS Biol.">
        <title>The sea cucumber genome provides insights into morphological evolution and visceral regeneration.</title>
        <authorList>
            <person name="Zhang X."/>
            <person name="Sun L."/>
            <person name="Yuan J."/>
            <person name="Sun Y."/>
            <person name="Gao Y."/>
            <person name="Zhang L."/>
            <person name="Li S."/>
            <person name="Dai H."/>
            <person name="Hamel J.F."/>
            <person name="Liu C."/>
            <person name="Yu Y."/>
            <person name="Liu S."/>
            <person name="Lin W."/>
            <person name="Guo K."/>
            <person name="Jin S."/>
            <person name="Xu P."/>
            <person name="Storey K.B."/>
            <person name="Huan P."/>
            <person name="Zhang T."/>
            <person name="Zhou Y."/>
            <person name="Zhang J."/>
            <person name="Lin C."/>
            <person name="Li X."/>
            <person name="Xing L."/>
            <person name="Huo D."/>
            <person name="Sun M."/>
            <person name="Wang L."/>
            <person name="Mercier A."/>
            <person name="Li F."/>
            <person name="Yang H."/>
            <person name="Xiang J."/>
        </authorList>
    </citation>
    <scope>NUCLEOTIDE SEQUENCE [LARGE SCALE GENOMIC DNA]</scope>
    <source>
        <strain evidence="15">Shaxun</strain>
        <tissue evidence="15">Muscle</tissue>
    </source>
</reference>
<keyword evidence="6" id="KW-0001">2Fe-2S</keyword>
<keyword evidence="9" id="KW-0411">Iron-sulfur</keyword>
<dbReference type="OrthoDB" id="332863at2759"/>
<evidence type="ECO:0000256" key="10">
    <source>
        <dbReference type="ARBA" id="ARBA00029883"/>
    </source>
</evidence>
<evidence type="ECO:0000256" key="1">
    <source>
        <dbReference type="ARBA" id="ARBA00003414"/>
    </source>
</evidence>
<dbReference type="Gene3D" id="2.102.10.10">
    <property type="entry name" value="Rieske [2Fe-2S] iron-sulphur domain"/>
    <property type="match status" value="1"/>
</dbReference>
<dbReference type="EC" id="1.14.18.2" evidence="4"/>
<proteinExistence type="inferred from homology"/>
<evidence type="ECO:0000256" key="13">
    <source>
        <dbReference type="ARBA" id="ARBA00048491"/>
    </source>
</evidence>
<evidence type="ECO:0000256" key="7">
    <source>
        <dbReference type="ARBA" id="ARBA00022723"/>
    </source>
</evidence>
<dbReference type="Proteomes" id="UP000230750">
    <property type="component" value="Unassembled WGS sequence"/>
</dbReference>
<comment type="caution">
    <text evidence="15">The sequence shown here is derived from an EMBL/GenBank/DDBJ whole genome shotgun (WGS) entry which is preliminary data.</text>
</comment>
<dbReference type="EMBL" id="MRZV01000458">
    <property type="protein sequence ID" value="PIK49586.1"/>
    <property type="molecule type" value="Genomic_DNA"/>
</dbReference>
<dbReference type="STRING" id="307972.A0A2G8KNJ0"/>
<dbReference type="SUPFAM" id="SSF56281">
    <property type="entry name" value="Metallo-hydrolase/oxidoreductase"/>
    <property type="match status" value="1"/>
</dbReference>
<evidence type="ECO:0000259" key="14">
    <source>
        <dbReference type="PROSITE" id="PS51296"/>
    </source>
</evidence>
<feature type="domain" description="Rieske" evidence="14">
    <location>
        <begin position="6"/>
        <end position="110"/>
    </location>
</feature>
<keyword evidence="7" id="KW-0479">Metal-binding</keyword>
<keyword evidence="8" id="KW-0408">Iron</keyword>
<dbReference type="Pfam" id="PF13483">
    <property type="entry name" value="Lactamase_B_3"/>
    <property type="match status" value="1"/>
</dbReference>
<sequence length="645" mass="74439">MDQQEVQVLSLSREETDNLKDGVNLINVSGSEKYVVFKEPGTDTYRACLNKCKHQGGTFIADIEDSTKCVLKCTKHGWKLDASTMRYVNPPDSFRQEQLVPEVTEDGRLTLNELKPPQPWEDDPREKLPLEIGEVKVTYFTHACMEYNFNGTIFFTDPWLTGPAFSRGWWLMHEPPSDWPERLAKADLIYISHCHSDHLSYPTLKILAEKNPDIPIYVGDTSMPVFCKLEQSGVKLNNINVLKFGRWFKVNEDLRFMIMMDGVHPDMDTCILIDYKGHQILNTVDCTNPNGGRLPQGIDMMLSDFAGGASGFPMTFSGGKYTEEWKAQFIKRERNKLLYYKTQVVRDVSPLLYCPFAGYFVEAHPSDHYIRDTNTKNDPAALNALIAKYSPDIKTWTPKPGSVLDLQKVINGDSDYITEPSPAMKVMKDRWNFDKYLDQTNQCVFDEIFSYPEWIQFYYRWTKFGDYNLVIRMIETDDQFGPIQGGYDFYVDFSGPEPTFPTGRPEREHSYLEMKNRIGVHRETVKKGLFWDDLYIGFNNRISREPDTFHYQFWNHMQILLKVATPNWEAFLADMKAKNAVKRDVWAPEKMEDIAGVTKHIPNGQPRPPAVPTNRYNWRTYATVLASSLVGALAIAYMWKSRPSL</sequence>
<dbReference type="GO" id="GO:0030338">
    <property type="term" value="F:CMP-N-acetylneuraminate monooxygenase activity"/>
    <property type="evidence" value="ECO:0007669"/>
    <property type="project" value="UniProtKB-EC"/>
</dbReference>
<accession>A0A2G8KNJ0</accession>
<evidence type="ECO:0000256" key="4">
    <source>
        <dbReference type="ARBA" id="ARBA00011904"/>
    </source>
</evidence>
<evidence type="ECO:0000256" key="11">
    <source>
        <dbReference type="ARBA" id="ARBA00030460"/>
    </source>
</evidence>
<gene>
    <name evidence="15" type="ORF">BSL78_13522</name>
</gene>
<dbReference type="PROSITE" id="PS51296">
    <property type="entry name" value="RIESKE"/>
    <property type="match status" value="1"/>
</dbReference>
<dbReference type="GO" id="GO:0046381">
    <property type="term" value="P:CMP-N-acetylneuraminate metabolic process"/>
    <property type="evidence" value="ECO:0007669"/>
    <property type="project" value="TreeGrafter"/>
</dbReference>
<dbReference type="GO" id="GO:0046872">
    <property type="term" value="F:metal ion binding"/>
    <property type="evidence" value="ECO:0007669"/>
    <property type="project" value="UniProtKB-KW"/>
</dbReference>
<dbReference type="InterPro" id="IPR036922">
    <property type="entry name" value="Rieske_2Fe-2S_sf"/>
</dbReference>
<comment type="function">
    <text evidence="1">Sialic acids are components of carbohydrate chains of glycoconjugates and are involved in cell-cell recognition and cell-pathogen interactions. Catalyzes the conversion of CMP-N-acetylneuraminic acid (CMP-Neu5Ac) into its hydroxylated derivative CMP-N-glycolylneuraminic acid (CMP-Neu5Gc), a sialic acid abundantly expressed at the surface of many cells.</text>
</comment>
<dbReference type="AlphaFoldDB" id="A0A2G8KNJ0"/>
<evidence type="ECO:0000256" key="12">
    <source>
        <dbReference type="ARBA" id="ARBA00033362"/>
    </source>
</evidence>
<evidence type="ECO:0000256" key="3">
    <source>
        <dbReference type="ARBA" id="ARBA00010303"/>
    </source>
</evidence>
<evidence type="ECO:0000256" key="2">
    <source>
        <dbReference type="ARBA" id="ARBA00005141"/>
    </source>
</evidence>
<dbReference type="InterPro" id="IPR027033">
    <property type="entry name" value="Cnh"/>
</dbReference>
<dbReference type="Pfam" id="PF00355">
    <property type="entry name" value="Rieske"/>
    <property type="match status" value="1"/>
</dbReference>
<evidence type="ECO:0000256" key="8">
    <source>
        <dbReference type="ARBA" id="ARBA00023004"/>
    </source>
</evidence>
<evidence type="ECO:0000313" key="15">
    <source>
        <dbReference type="EMBL" id="PIK49586.1"/>
    </source>
</evidence>
<dbReference type="GO" id="GO:0051537">
    <property type="term" value="F:2 iron, 2 sulfur cluster binding"/>
    <property type="evidence" value="ECO:0007669"/>
    <property type="project" value="UniProtKB-KW"/>
</dbReference>
<name>A0A2G8KNJ0_STIJA</name>
<comment type="similarity">
    <text evidence="3">Belongs to the CMP-Neu5Ac hydroxylase family.</text>
</comment>
<dbReference type="GO" id="GO:0006054">
    <property type="term" value="P:N-acetylneuraminate metabolic process"/>
    <property type="evidence" value="ECO:0007669"/>
    <property type="project" value="UniProtKB-UniPathway"/>
</dbReference>
<dbReference type="InterPro" id="IPR036866">
    <property type="entry name" value="RibonucZ/Hydroxyglut_hydro"/>
</dbReference>
<evidence type="ECO:0000256" key="6">
    <source>
        <dbReference type="ARBA" id="ARBA00022714"/>
    </source>
</evidence>
<dbReference type="GO" id="GO:0005737">
    <property type="term" value="C:cytoplasm"/>
    <property type="evidence" value="ECO:0007669"/>
    <property type="project" value="TreeGrafter"/>
</dbReference>
<protein>
    <recommendedName>
        <fullName evidence="5">Cytidine monophosphate-N-acetylneuraminic acid hydroxylase</fullName>
        <ecNumber evidence="4">1.14.18.2</ecNumber>
    </recommendedName>
    <alternativeName>
        <fullName evidence="12">CMP-N-acetylneuraminate monooxygenase</fullName>
    </alternativeName>
    <alternativeName>
        <fullName evidence="11">CMP-Neu5Ac hydroxylase</fullName>
    </alternativeName>
    <alternativeName>
        <fullName evidence="10">CMP-NeuAc hydroxylase</fullName>
    </alternativeName>
</protein>
<comment type="pathway">
    <text evidence="2">Amino-sugar metabolism; N-acetylneuraminate metabolism.</text>
</comment>
<organism evidence="15 16">
    <name type="scientific">Stichopus japonicus</name>
    <name type="common">Sea cucumber</name>
    <dbReference type="NCBI Taxonomy" id="307972"/>
    <lineage>
        <taxon>Eukaryota</taxon>
        <taxon>Metazoa</taxon>
        <taxon>Echinodermata</taxon>
        <taxon>Eleutherozoa</taxon>
        <taxon>Echinozoa</taxon>
        <taxon>Holothuroidea</taxon>
        <taxon>Aspidochirotacea</taxon>
        <taxon>Aspidochirotida</taxon>
        <taxon>Stichopodidae</taxon>
        <taxon>Apostichopus</taxon>
    </lineage>
</organism>
<keyword evidence="16" id="KW-1185">Reference proteome</keyword>
<dbReference type="Gene3D" id="3.60.15.10">
    <property type="entry name" value="Ribonuclease Z/Hydroxyacylglutathione hydrolase-like"/>
    <property type="match status" value="1"/>
</dbReference>
<dbReference type="SUPFAM" id="SSF50022">
    <property type="entry name" value="ISP domain"/>
    <property type="match status" value="1"/>
</dbReference>